<dbReference type="AlphaFoldDB" id="A0A0C9YXN0"/>
<dbReference type="Proteomes" id="UP000054018">
    <property type="component" value="Unassembled WGS sequence"/>
</dbReference>
<accession>A0A0C9YXN0</accession>
<protein>
    <submittedName>
        <fullName evidence="2">Uncharacterized protein</fullName>
    </submittedName>
</protein>
<dbReference type="HOGENOM" id="CLU_1587161_0_0_1"/>
<evidence type="ECO:0000313" key="3">
    <source>
        <dbReference type="Proteomes" id="UP000054018"/>
    </source>
</evidence>
<organism evidence="2 3">
    <name type="scientific">Pisolithus microcarpus 441</name>
    <dbReference type="NCBI Taxonomy" id="765257"/>
    <lineage>
        <taxon>Eukaryota</taxon>
        <taxon>Fungi</taxon>
        <taxon>Dikarya</taxon>
        <taxon>Basidiomycota</taxon>
        <taxon>Agaricomycotina</taxon>
        <taxon>Agaricomycetes</taxon>
        <taxon>Agaricomycetidae</taxon>
        <taxon>Boletales</taxon>
        <taxon>Sclerodermatineae</taxon>
        <taxon>Pisolithaceae</taxon>
        <taxon>Pisolithus</taxon>
    </lineage>
</organism>
<name>A0A0C9YXN0_9AGAM</name>
<dbReference type="EMBL" id="KN833800">
    <property type="protein sequence ID" value="KIK18654.1"/>
    <property type="molecule type" value="Genomic_DNA"/>
</dbReference>
<evidence type="ECO:0000313" key="2">
    <source>
        <dbReference type="EMBL" id="KIK18654.1"/>
    </source>
</evidence>
<reference evidence="3" key="2">
    <citation type="submission" date="2015-01" db="EMBL/GenBank/DDBJ databases">
        <title>Evolutionary Origins and Diversification of the Mycorrhizal Mutualists.</title>
        <authorList>
            <consortium name="DOE Joint Genome Institute"/>
            <consortium name="Mycorrhizal Genomics Consortium"/>
            <person name="Kohler A."/>
            <person name="Kuo A."/>
            <person name="Nagy L.G."/>
            <person name="Floudas D."/>
            <person name="Copeland A."/>
            <person name="Barry K.W."/>
            <person name="Cichocki N."/>
            <person name="Veneault-Fourrey C."/>
            <person name="LaButti K."/>
            <person name="Lindquist E.A."/>
            <person name="Lipzen A."/>
            <person name="Lundell T."/>
            <person name="Morin E."/>
            <person name="Murat C."/>
            <person name="Riley R."/>
            <person name="Ohm R."/>
            <person name="Sun H."/>
            <person name="Tunlid A."/>
            <person name="Henrissat B."/>
            <person name="Grigoriev I.V."/>
            <person name="Hibbett D.S."/>
            <person name="Martin F."/>
        </authorList>
    </citation>
    <scope>NUCLEOTIDE SEQUENCE [LARGE SCALE GENOMIC DNA]</scope>
    <source>
        <strain evidence="3">441</strain>
    </source>
</reference>
<reference evidence="2 3" key="1">
    <citation type="submission" date="2014-04" db="EMBL/GenBank/DDBJ databases">
        <authorList>
            <consortium name="DOE Joint Genome Institute"/>
            <person name="Kuo A."/>
            <person name="Kohler A."/>
            <person name="Costa M.D."/>
            <person name="Nagy L.G."/>
            <person name="Floudas D."/>
            <person name="Copeland A."/>
            <person name="Barry K.W."/>
            <person name="Cichocki N."/>
            <person name="Veneault-Fourrey C."/>
            <person name="LaButti K."/>
            <person name="Lindquist E.A."/>
            <person name="Lipzen A."/>
            <person name="Lundell T."/>
            <person name="Morin E."/>
            <person name="Murat C."/>
            <person name="Sun H."/>
            <person name="Tunlid A."/>
            <person name="Henrissat B."/>
            <person name="Grigoriev I.V."/>
            <person name="Hibbett D.S."/>
            <person name="Martin F."/>
            <person name="Nordberg H.P."/>
            <person name="Cantor M.N."/>
            <person name="Hua S.X."/>
        </authorList>
    </citation>
    <scope>NUCLEOTIDE SEQUENCE [LARGE SCALE GENOMIC DNA]</scope>
    <source>
        <strain evidence="2 3">441</strain>
    </source>
</reference>
<keyword evidence="3" id="KW-1185">Reference proteome</keyword>
<gene>
    <name evidence="2" type="ORF">PISMIDRAFT_683986</name>
</gene>
<proteinExistence type="predicted"/>
<sequence>MVEGSLQGLGSGRVSGQAPVYTGHTLGTCPRVVSSSAAEYARYYVSVSNGLRYSDLRVMTLFTPGNPENASGIAVRTSQVIKSISDITACGLAEKQMLPRMRLALRGTTQPYPIAVSGNGRPMGGLRLRSTSDGDQSKAGLRKKKTINNPSSLTNGHISNCNLYPRWI</sequence>
<evidence type="ECO:0000256" key="1">
    <source>
        <dbReference type="SAM" id="MobiDB-lite"/>
    </source>
</evidence>
<feature type="region of interest" description="Disordered" evidence="1">
    <location>
        <begin position="114"/>
        <end position="152"/>
    </location>
</feature>